<dbReference type="RefSeq" id="WP_107570029.1">
    <property type="nucleotide sequence ID" value="NZ_PYYB01000002.1"/>
</dbReference>
<dbReference type="InterPro" id="IPR001607">
    <property type="entry name" value="Znf_UBP"/>
</dbReference>
<name>A0A2T4UEV8_9ACTN</name>
<dbReference type="GO" id="GO:0008270">
    <property type="term" value="F:zinc ion binding"/>
    <property type="evidence" value="ECO:0007669"/>
    <property type="project" value="InterPro"/>
</dbReference>
<dbReference type="SUPFAM" id="SSF57850">
    <property type="entry name" value="RING/U-box"/>
    <property type="match status" value="1"/>
</dbReference>
<feature type="domain" description="UBP-type" evidence="1">
    <location>
        <begin position="2"/>
        <end position="91"/>
    </location>
</feature>
<dbReference type="PROSITE" id="PS50271">
    <property type="entry name" value="ZF_UBP"/>
    <property type="match status" value="1"/>
</dbReference>
<sequence length="91" mass="9894">MPRCAHADELRIVDPPDPVPGCADCLPVGGTWVHLRMCQECGHVACCDSSPSTHATRHHEETGHPVARSVEPGEDWSWCYVDAVMFRAVGG</sequence>
<protein>
    <recommendedName>
        <fullName evidence="1">UBP-type domain-containing protein</fullName>
    </recommendedName>
</protein>
<accession>A0A2T4UEV8</accession>
<evidence type="ECO:0000313" key="3">
    <source>
        <dbReference type="Proteomes" id="UP000240739"/>
    </source>
</evidence>
<evidence type="ECO:0000259" key="1">
    <source>
        <dbReference type="PROSITE" id="PS50271"/>
    </source>
</evidence>
<evidence type="ECO:0000313" key="2">
    <source>
        <dbReference type="EMBL" id="PTL56310.1"/>
    </source>
</evidence>
<keyword evidence="3" id="KW-1185">Reference proteome</keyword>
<reference evidence="2 3" key="1">
    <citation type="submission" date="2018-03" db="EMBL/GenBank/DDBJ databases">
        <title>Aquarubrobacter algicola gen. nov., sp. nov., a novel actinobacterium isolated from shallow eutrophic lake during the end of cyanobacterial harmful algal blooms.</title>
        <authorList>
            <person name="Chun S.J."/>
        </authorList>
    </citation>
    <scope>NUCLEOTIDE SEQUENCE [LARGE SCALE GENOMIC DNA]</scope>
    <source>
        <strain evidence="2 3">Seoho-28</strain>
    </source>
</reference>
<dbReference type="InterPro" id="IPR013083">
    <property type="entry name" value="Znf_RING/FYVE/PHD"/>
</dbReference>
<dbReference type="AlphaFoldDB" id="A0A2T4UEV8"/>
<dbReference type="Pfam" id="PF02148">
    <property type="entry name" value="zf-UBP"/>
    <property type="match status" value="1"/>
</dbReference>
<dbReference type="OrthoDB" id="57886at2"/>
<organism evidence="2 3">
    <name type="scientific">Paraconexibacter algicola</name>
    <dbReference type="NCBI Taxonomy" id="2133960"/>
    <lineage>
        <taxon>Bacteria</taxon>
        <taxon>Bacillati</taxon>
        <taxon>Actinomycetota</taxon>
        <taxon>Thermoleophilia</taxon>
        <taxon>Solirubrobacterales</taxon>
        <taxon>Paraconexibacteraceae</taxon>
        <taxon>Paraconexibacter</taxon>
    </lineage>
</organism>
<dbReference type="Gene3D" id="3.30.40.10">
    <property type="entry name" value="Zinc/RING finger domain, C3HC4 (zinc finger)"/>
    <property type="match status" value="1"/>
</dbReference>
<proteinExistence type="predicted"/>
<gene>
    <name evidence="2" type="ORF">C7Y72_15150</name>
</gene>
<comment type="caution">
    <text evidence="2">The sequence shown here is derived from an EMBL/GenBank/DDBJ whole genome shotgun (WGS) entry which is preliminary data.</text>
</comment>
<dbReference type="Proteomes" id="UP000240739">
    <property type="component" value="Unassembled WGS sequence"/>
</dbReference>
<dbReference type="EMBL" id="PYYB01000002">
    <property type="protein sequence ID" value="PTL56310.1"/>
    <property type="molecule type" value="Genomic_DNA"/>
</dbReference>